<name>A0A177KQT3_9BACI</name>
<dbReference type="InterPro" id="IPR054718">
    <property type="entry name" value="YhfS-like_C"/>
</dbReference>
<dbReference type="OrthoDB" id="9787096at2"/>
<evidence type="ECO:0000259" key="1">
    <source>
        <dbReference type="Pfam" id="PF00266"/>
    </source>
</evidence>
<dbReference type="InterPro" id="IPR015421">
    <property type="entry name" value="PyrdxlP-dep_Trfase_major"/>
</dbReference>
<feature type="domain" description="Aminotransferase class V" evidence="1">
    <location>
        <begin position="75"/>
        <end position="234"/>
    </location>
</feature>
<dbReference type="Gene3D" id="3.90.1150.130">
    <property type="match status" value="1"/>
</dbReference>
<dbReference type="InterPro" id="IPR015424">
    <property type="entry name" value="PyrdxlP-dep_Trfase"/>
</dbReference>
<dbReference type="GO" id="GO:0003961">
    <property type="term" value="F:O-acetylhomoserine aminocarboxypropyltransferase activity"/>
    <property type="evidence" value="ECO:0007669"/>
    <property type="project" value="TreeGrafter"/>
</dbReference>
<dbReference type="GO" id="GO:0004124">
    <property type="term" value="F:cysteine synthase activity"/>
    <property type="evidence" value="ECO:0007669"/>
    <property type="project" value="TreeGrafter"/>
</dbReference>
<reference evidence="3 4" key="1">
    <citation type="submission" date="2016-01" db="EMBL/GenBank/DDBJ databases">
        <title>Investigation of taxonomic status of Bacillus aminovorans.</title>
        <authorList>
            <person name="Verma A."/>
            <person name="Pal Y."/>
            <person name="Krishnamurthi S."/>
        </authorList>
    </citation>
    <scope>NUCLEOTIDE SEQUENCE [LARGE SCALE GENOMIC DNA]</scope>
    <source>
        <strain evidence="3 4">DSM 4337</strain>
    </source>
</reference>
<evidence type="ECO:0000313" key="3">
    <source>
        <dbReference type="EMBL" id="OAH55719.1"/>
    </source>
</evidence>
<evidence type="ECO:0000259" key="2">
    <source>
        <dbReference type="Pfam" id="PF22475"/>
    </source>
</evidence>
<dbReference type="Proteomes" id="UP000077271">
    <property type="component" value="Unassembled WGS sequence"/>
</dbReference>
<dbReference type="GO" id="GO:0006535">
    <property type="term" value="P:cysteine biosynthetic process from serine"/>
    <property type="evidence" value="ECO:0007669"/>
    <property type="project" value="TreeGrafter"/>
</dbReference>
<dbReference type="Pfam" id="PF22475">
    <property type="entry name" value="YhfS-like_C"/>
    <property type="match status" value="1"/>
</dbReference>
<dbReference type="Gene3D" id="3.40.640.10">
    <property type="entry name" value="Type I PLP-dependent aspartate aminotransferase-like (Major domain)"/>
    <property type="match status" value="1"/>
</dbReference>
<sequence length="371" mass="41697">MKNKYEQSVLENMTLEEAKGLQFRLLDEVTREFSNNEFFQIGDVGIQPEHHRPIITARVEKVLARTFKAEACALVRGSGTGAIRVILSALLEAGDQCITHTAPMYTTTKETFRLMGLKQNRVNFNDKEALLHALEQDKDSKAFYIQHSRQQPGDVYDLNRVISLIKERRPDLPVVVDDNYCAMKMKEIGTDFGADFSTFSGFKLLGPEGIGIILGRKETLARIHERNYSGGGQVQGFEAHELLRSLAFAPVMIAVQNEQVEELALRLNNGEVQGIKEAYITNSQSKNVIVEFEQPIASRVIETASKYGAATYPVGAESRYELVPMIYRVSASFLESEPELRQHGVRVNPMKSSATTVIRILRNVIEEISRE</sequence>
<dbReference type="EMBL" id="LQWZ01000023">
    <property type="protein sequence ID" value="OAH55719.1"/>
    <property type="molecule type" value="Genomic_DNA"/>
</dbReference>
<evidence type="ECO:0000313" key="4">
    <source>
        <dbReference type="Proteomes" id="UP000077271"/>
    </source>
</evidence>
<accession>A0A177KQT3</accession>
<dbReference type="InterPro" id="IPR000192">
    <property type="entry name" value="Aminotrans_V_dom"/>
</dbReference>
<dbReference type="GO" id="GO:0005737">
    <property type="term" value="C:cytoplasm"/>
    <property type="evidence" value="ECO:0007669"/>
    <property type="project" value="TreeGrafter"/>
</dbReference>
<dbReference type="InterPro" id="IPR006235">
    <property type="entry name" value="OAc-hSer/O-AcSer_sulfhydrylase"/>
</dbReference>
<organism evidence="3 4">
    <name type="scientific">Domibacillus aminovorans</name>
    <dbReference type="NCBI Taxonomy" id="29332"/>
    <lineage>
        <taxon>Bacteria</taxon>
        <taxon>Bacillati</taxon>
        <taxon>Bacillota</taxon>
        <taxon>Bacilli</taxon>
        <taxon>Bacillales</taxon>
        <taxon>Bacillaceae</taxon>
        <taxon>Domibacillus</taxon>
    </lineage>
</organism>
<dbReference type="AlphaFoldDB" id="A0A177KQT3"/>
<dbReference type="PANTHER" id="PTHR43797">
    <property type="entry name" value="HOMOCYSTEINE/CYSTEINE SYNTHASE"/>
    <property type="match status" value="1"/>
</dbReference>
<protein>
    <submittedName>
        <fullName evidence="3">Uncharacterized protein</fullName>
    </submittedName>
</protein>
<dbReference type="SUPFAM" id="SSF53383">
    <property type="entry name" value="PLP-dependent transferases"/>
    <property type="match status" value="1"/>
</dbReference>
<dbReference type="GO" id="GO:0071269">
    <property type="term" value="P:L-homocysteine biosynthetic process"/>
    <property type="evidence" value="ECO:0007669"/>
    <property type="project" value="TreeGrafter"/>
</dbReference>
<gene>
    <name evidence="3" type="ORF">AWH48_03315</name>
</gene>
<dbReference type="Pfam" id="PF00266">
    <property type="entry name" value="Aminotran_5"/>
    <property type="match status" value="1"/>
</dbReference>
<feature type="domain" description="YhfS-like C-terminal" evidence="2">
    <location>
        <begin position="261"/>
        <end position="361"/>
    </location>
</feature>
<dbReference type="RefSeq" id="WP_018393587.1">
    <property type="nucleotide sequence ID" value="NZ_LQWZ01000023.1"/>
</dbReference>
<proteinExistence type="predicted"/>
<dbReference type="PANTHER" id="PTHR43797:SF2">
    <property type="entry name" value="HOMOCYSTEINE_CYSTEINE SYNTHASE"/>
    <property type="match status" value="1"/>
</dbReference>
<comment type="caution">
    <text evidence="3">The sequence shown here is derived from an EMBL/GenBank/DDBJ whole genome shotgun (WGS) entry which is preliminary data.</text>
</comment>